<gene>
    <name evidence="3" type="ORF">ETSY2_36805</name>
</gene>
<keyword evidence="1" id="KW-0812">Transmembrane</keyword>
<name>W4LUU6_9BACT</name>
<dbReference type="GO" id="GO:0035556">
    <property type="term" value="P:intracellular signal transduction"/>
    <property type="evidence" value="ECO:0007669"/>
    <property type="project" value="InterPro"/>
</dbReference>
<feature type="transmembrane region" description="Helical" evidence="1">
    <location>
        <begin position="12"/>
        <end position="31"/>
    </location>
</feature>
<keyword evidence="1" id="KW-0472">Membrane</keyword>
<dbReference type="Pfam" id="PF05226">
    <property type="entry name" value="CHASE2"/>
    <property type="match status" value="1"/>
</dbReference>
<reference evidence="3 4" key="1">
    <citation type="journal article" date="2014" name="Nature">
        <title>An environmental bacterial taxon with a large and distinct metabolic repertoire.</title>
        <authorList>
            <person name="Wilson M.C."/>
            <person name="Mori T."/>
            <person name="Ruckert C."/>
            <person name="Uria A.R."/>
            <person name="Helf M.J."/>
            <person name="Takada K."/>
            <person name="Gernert C."/>
            <person name="Steffens U.A."/>
            <person name="Heycke N."/>
            <person name="Schmitt S."/>
            <person name="Rinke C."/>
            <person name="Helfrich E.J."/>
            <person name="Brachmann A.O."/>
            <person name="Gurgui C."/>
            <person name="Wakimoto T."/>
            <person name="Kracht M."/>
            <person name="Crusemann M."/>
            <person name="Hentschel U."/>
            <person name="Abe I."/>
            <person name="Matsunaga S."/>
            <person name="Kalinowski J."/>
            <person name="Takeyama H."/>
            <person name="Piel J."/>
        </authorList>
    </citation>
    <scope>NUCLEOTIDE SEQUENCE [LARGE SCALE GENOMIC DNA]</scope>
    <source>
        <strain evidence="4">TSY2</strain>
    </source>
</reference>
<sequence>MAGAAIGKAFSSPRVMSIVISLLIGLGVIGLRGTGFLESLELGTYDWYLRMRPKITLAGSRITLIEISEADMARYRPWPLSDAILAQALEQLVQYQPRGIGLDLYRDIPIPPGSDALSDVLAHHPAIVVPTKLGTSPAYDIPPPEVLKGTEQVGFNGMIIDPGGIVRRGVLFLDHGDTSMPSFALLLALLYLRAENVYAQLDDTEWLRLGPATIRKFAANDGSYIEADAEGYQFLLDFRDAPGAFPVFSLSALLAGEIPPEAIAGKIVLLGVGTETESVKDFFFTPYSRGHGFDHFISGVTLHALITSQLLRAGLDGEGVVATVREGDEWGWMLLWSVLGGVLGLWMHAWWRFLFISLSGLLLLVAATYGAFVYEWWIPVIPPALGWMLSAAVVTAYMSNYEKQHRTILMQLFGQYVSPAVAETIWQQRDQLLRSGRPRSQRLVASVLFSDLVGFTPVSEKLSPQALTGLVG</sequence>
<dbReference type="InterPro" id="IPR029787">
    <property type="entry name" value="Nucleotide_cyclase"/>
</dbReference>
<dbReference type="Proteomes" id="UP000019140">
    <property type="component" value="Unassembled WGS sequence"/>
</dbReference>
<evidence type="ECO:0000259" key="2">
    <source>
        <dbReference type="PROSITE" id="PS50125"/>
    </source>
</evidence>
<dbReference type="EMBL" id="AZHX01001597">
    <property type="protein sequence ID" value="ETX01650.1"/>
    <property type="molecule type" value="Genomic_DNA"/>
</dbReference>
<accession>W4LUU6</accession>
<feature type="transmembrane region" description="Helical" evidence="1">
    <location>
        <begin position="353"/>
        <end position="374"/>
    </location>
</feature>
<dbReference type="Gene3D" id="3.30.70.1230">
    <property type="entry name" value="Nucleotide cyclase"/>
    <property type="match status" value="1"/>
</dbReference>
<keyword evidence="1" id="KW-1133">Transmembrane helix</keyword>
<organism evidence="3 4">
    <name type="scientific">Candidatus Entotheonella gemina</name>
    <dbReference type="NCBI Taxonomy" id="1429439"/>
    <lineage>
        <taxon>Bacteria</taxon>
        <taxon>Pseudomonadati</taxon>
        <taxon>Nitrospinota/Tectimicrobiota group</taxon>
        <taxon>Candidatus Tectimicrobiota</taxon>
        <taxon>Candidatus Entotheonellia</taxon>
        <taxon>Candidatus Entotheonellales</taxon>
        <taxon>Candidatus Entotheonellaceae</taxon>
        <taxon>Candidatus Entotheonella</taxon>
    </lineage>
</organism>
<evidence type="ECO:0000313" key="3">
    <source>
        <dbReference type="EMBL" id="ETX01650.1"/>
    </source>
</evidence>
<evidence type="ECO:0000313" key="4">
    <source>
        <dbReference type="Proteomes" id="UP000019140"/>
    </source>
</evidence>
<dbReference type="HOGENOM" id="CLU_000445_85_1_7"/>
<dbReference type="GO" id="GO:0009190">
    <property type="term" value="P:cyclic nucleotide biosynthetic process"/>
    <property type="evidence" value="ECO:0007669"/>
    <property type="project" value="InterPro"/>
</dbReference>
<dbReference type="AlphaFoldDB" id="W4LUU6"/>
<evidence type="ECO:0000256" key="1">
    <source>
        <dbReference type="SAM" id="Phobius"/>
    </source>
</evidence>
<dbReference type="PROSITE" id="PS50125">
    <property type="entry name" value="GUANYLATE_CYCLASE_2"/>
    <property type="match status" value="1"/>
</dbReference>
<keyword evidence="4" id="KW-1185">Reference proteome</keyword>
<dbReference type="GO" id="GO:0004016">
    <property type="term" value="F:adenylate cyclase activity"/>
    <property type="evidence" value="ECO:0007669"/>
    <property type="project" value="UniProtKB-ARBA"/>
</dbReference>
<dbReference type="SMART" id="SM01080">
    <property type="entry name" value="CHASE2"/>
    <property type="match status" value="1"/>
</dbReference>
<protein>
    <recommendedName>
        <fullName evidence="2">Guanylate cyclase domain-containing protein</fullName>
    </recommendedName>
</protein>
<dbReference type="InterPro" id="IPR007890">
    <property type="entry name" value="CHASE2"/>
</dbReference>
<feature type="transmembrane region" description="Helical" evidence="1">
    <location>
        <begin position="380"/>
        <end position="398"/>
    </location>
</feature>
<comment type="caution">
    <text evidence="3">The sequence shown here is derived from an EMBL/GenBank/DDBJ whole genome shotgun (WGS) entry which is preliminary data.</text>
</comment>
<feature type="domain" description="Guanylate cyclase" evidence="2">
    <location>
        <begin position="446"/>
        <end position="472"/>
    </location>
</feature>
<dbReference type="InterPro" id="IPR001054">
    <property type="entry name" value="A/G_cyclase"/>
</dbReference>
<proteinExistence type="predicted"/>